<evidence type="ECO:0000313" key="1">
    <source>
        <dbReference type="EMBL" id="CAG8635350.1"/>
    </source>
</evidence>
<dbReference type="Proteomes" id="UP000789831">
    <property type="component" value="Unassembled WGS sequence"/>
</dbReference>
<dbReference type="EMBL" id="CAJVPL010003587">
    <property type="protein sequence ID" value="CAG8635350.1"/>
    <property type="molecule type" value="Genomic_DNA"/>
</dbReference>
<protein>
    <submittedName>
        <fullName evidence="1">7914_t:CDS:1</fullName>
    </submittedName>
</protein>
<comment type="caution">
    <text evidence="1">The sequence shown here is derived from an EMBL/GenBank/DDBJ whole genome shotgun (WGS) entry which is preliminary data.</text>
</comment>
<keyword evidence="2" id="KW-1185">Reference proteome</keyword>
<dbReference type="OrthoDB" id="2430512at2759"/>
<dbReference type="AlphaFoldDB" id="A0A9N9DH89"/>
<gene>
    <name evidence="1" type="ORF">AGERDE_LOCUS10720</name>
</gene>
<organism evidence="1 2">
    <name type="scientific">Ambispora gerdemannii</name>
    <dbReference type="NCBI Taxonomy" id="144530"/>
    <lineage>
        <taxon>Eukaryota</taxon>
        <taxon>Fungi</taxon>
        <taxon>Fungi incertae sedis</taxon>
        <taxon>Mucoromycota</taxon>
        <taxon>Glomeromycotina</taxon>
        <taxon>Glomeromycetes</taxon>
        <taxon>Archaeosporales</taxon>
        <taxon>Ambisporaceae</taxon>
        <taxon>Ambispora</taxon>
    </lineage>
</organism>
<sequence>METLDALHLDTPFETVESLRVWPVSMLNLTRSQVFWAFTNDYNILEVSTRADEHKKDWVLIYEQKVKRYGSKKYTNQQLSDFDDKMPVSMAKAVHAQRSNDGEYMIKVRVKSIGAGDESSVMLEYRVYETSDSNKLYKTVLDTGVPETILSYIVRCHLGKKPTFSVSVGDDNNWHNWVQTNTLRVWEPKPGDQVDSSLVESDVLDQFTYVHQQRGGLMFLNSRHETL</sequence>
<accession>A0A9N9DH89</accession>
<reference evidence="1" key="1">
    <citation type="submission" date="2021-06" db="EMBL/GenBank/DDBJ databases">
        <authorList>
            <person name="Kallberg Y."/>
            <person name="Tangrot J."/>
            <person name="Rosling A."/>
        </authorList>
    </citation>
    <scope>NUCLEOTIDE SEQUENCE</scope>
    <source>
        <strain evidence="1">MT106</strain>
    </source>
</reference>
<name>A0A9N9DH89_9GLOM</name>
<proteinExistence type="predicted"/>
<evidence type="ECO:0000313" key="2">
    <source>
        <dbReference type="Proteomes" id="UP000789831"/>
    </source>
</evidence>